<dbReference type="AlphaFoldDB" id="D2R6W6"/>
<sequence>MDGTLPLGEPARSHGLLPFLLSRRRWIAAQKLAAMILAIAGGVISLASDLHAQSSWPEPALLLPMPTDGPVRSEVIQLCQHLPAPDQGSYYDPATMGPPTAYDTATYSAGMPNAPAPVLMQEPMYYEENAENVHYCEWGCDERWIDNFSVFTGLEGSKQPQDFGVNAHFGGRVATNLGIALHRDLGIGFQIGTSINATASAVQVLELIGAGTGRVQSFTTVGLFQRTDGGWIWGVGYDFLYQEYTDVATLGQARIRLGYELTENSEIGARAMIATQDAQNVDFGGVDVTLEAIDQAHLYWRKFWASRGFTECWIGISEGHSEANIVTGDRPELDNQFVFGSSFHQPLNDYLALYGEANLMMPSDTGTVDAFLGFECYPGGGSWSSQRNRYNPALGVANNTNFSVNLFRQ</sequence>
<accession>D2R6W6</accession>
<keyword evidence="2" id="KW-1185">Reference proteome</keyword>
<dbReference type="InterPro" id="IPR046607">
    <property type="entry name" value="DUF6666"/>
</dbReference>
<dbReference type="eggNOG" id="ENOG5030GU5">
    <property type="taxonomic scope" value="Bacteria"/>
</dbReference>
<name>D2R6W6_PIRSD</name>
<organism evidence="1 2">
    <name type="scientific">Pirellula staleyi (strain ATCC 27377 / DSM 6068 / ICPB 4128)</name>
    <name type="common">Pirella staleyi</name>
    <dbReference type="NCBI Taxonomy" id="530564"/>
    <lineage>
        <taxon>Bacteria</taxon>
        <taxon>Pseudomonadati</taxon>
        <taxon>Planctomycetota</taxon>
        <taxon>Planctomycetia</taxon>
        <taxon>Pirellulales</taxon>
        <taxon>Pirellulaceae</taxon>
        <taxon>Pirellula</taxon>
    </lineage>
</organism>
<evidence type="ECO:0000313" key="2">
    <source>
        <dbReference type="Proteomes" id="UP000001887"/>
    </source>
</evidence>
<evidence type="ECO:0000313" key="1">
    <source>
        <dbReference type="EMBL" id="ADB19169.1"/>
    </source>
</evidence>
<proteinExistence type="predicted"/>
<dbReference type="KEGG" id="psl:Psta_4527"/>
<dbReference type="STRING" id="530564.Psta_4527"/>
<reference evidence="1 2" key="1">
    <citation type="journal article" date="2009" name="Stand. Genomic Sci.">
        <title>Complete genome sequence of Pirellula staleyi type strain (ATCC 27377).</title>
        <authorList>
            <person name="Clum A."/>
            <person name="Tindall B.J."/>
            <person name="Sikorski J."/>
            <person name="Ivanova N."/>
            <person name="Mavrommatis K."/>
            <person name="Lucas S."/>
            <person name="Glavina del Rio T."/>
            <person name="Nolan M."/>
            <person name="Chen F."/>
            <person name="Tice H."/>
            <person name="Pitluck S."/>
            <person name="Cheng J.F."/>
            <person name="Chertkov O."/>
            <person name="Brettin T."/>
            <person name="Han C."/>
            <person name="Detter J.C."/>
            <person name="Kuske C."/>
            <person name="Bruce D."/>
            <person name="Goodwin L."/>
            <person name="Ovchinikova G."/>
            <person name="Pati A."/>
            <person name="Mikhailova N."/>
            <person name="Chen A."/>
            <person name="Palaniappan K."/>
            <person name="Land M."/>
            <person name="Hauser L."/>
            <person name="Chang Y.J."/>
            <person name="Jeffries C.D."/>
            <person name="Chain P."/>
            <person name="Rohde M."/>
            <person name="Goker M."/>
            <person name="Bristow J."/>
            <person name="Eisen J.A."/>
            <person name="Markowitz V."/>
            <person name="Hugenholtz P."/>
            <person name="Kyrpides N.C."/>
            <person name="Klenk H.P."/>
            <person name="Lapidus A."/>
        </authorList>
    </citation>
    <scope>NUCLEOTIDE SEQUENCE [LARGE SCALE GENOMIC DNA]</scope>
    <source>
        <strain evidence="2">ATCC 27377 / DSM 6068 / ICPB 4128</strain>
    </source>
</reference>
<dbReference type="EMBL" id="CP001848">
    <property type="protein sequence ID" value="ADB19169.1"/>
    <property type="molecule type" value="Genomic_DNA"/>
</dbReference>
<dbReference type="Proteomes" id="UP000001887">
    <property type="component" value="Chromosome"/>
</dbReference>
<gene>
    <name evidence="1" type="ordered locus">Psta_4527</name>
</gene>
<protein>
    <submittedName>
        <fullName evidence="1">Uncharacterized protein</fullName>
    </submittedName>
</protein>
<dbReference type="Pfam" id="PF20371">
    <property type="entry name" value="DUF6666"/>
    <property type="match status" value="1"/>
</dbReference>
<dbReference type="HOGENOM" id="CLU_672419_0_0_0"/>